<keyword evidence="1" id="KW-0175">Coiled coil</keyword>
<name>A0A1H2FI91_9GAMM</name>
<evidence type="ECO:0000256" key="1">
    <source>
        <dbReference type="SAM" id="Coils"/>
    </source>
</evidence>
<keyword evidence="2" id="KW-0132">Cell division</keyword>
<evidence type="ECO:0000313" key="3">
    <source>
        <dbReference type="Proteomes" id="UP000243063"/>
    </source>
</evidence>
<dbReference type="RefSeq" id="WP_090212918.1">
    <property type="nucleotide sequence ID" value="NZ_LT629780.1"/>
</dbReference>
<keyword evidence="3" id="KW-1185">Reference proteome</keyword>
<feature type="coiled-coil region" evidence="1">
    <location>
        <begin position="6"/>
        <end position="33"/>
    </location>
</feature>
<sequence>MADDDLTLLAAKLDQLIRLNDRLREENLRLRAGELQWREERARLLERQQRARQTVESVISRLTALEQDP</sequence>
<dbReference type="GO" id="GO:0051301">
    <property type="term" value="P:cell division"/>
    <property type="evidence" value="ECO:0007669"/>
    <property type="project" value="UniProtKB-KW"/>
</dbReference>
<dbReference type="AlphaFoldDB" id="A0A1H2FI91"/>
<protein>
    <submittedName>
        <fullName evidence="2">Cell division protein ZapB</fullName>
    </submittedName>
</protein>
<proteinExistence type="predicted"/>
<dbReference type="EMBL" id="LT629780">
    <property type="protein sequence ID" value="SDU07086.1"/>
    <property type="molecule type" value="Genomic_DNA"/>
</dbReference>
<dbReference type="STRING" id="1245526.SAMN05216580_1229"/>
<dbReference type="NCBIfam" id="TIGR02449">
    <property type="entry name" value="TIGR02449 family protein"/>
    <property type="match status" value="1"/>
</dbReference>
<reference evidence="3" key="1">
    <citation type="submission" date="2016-10" db="EMBL/GenBank/DDBJ databases">
        <authorList>
            <person name="Varghese N."/>
            <person name="Submissions S."/>
        </authorList>
    </citation>
    <scope>NUCLEOTIDE SEQUENCE [LARGE SCALE GENOMIC DNA]</scope>
    <source>
        <strain evidence="3">CCTCC 2012022</strain>
    </source>
</reference>
<dbReference type="Proteomes" id="UP000243063">
    <property type="component" value="Chromosome I"/>
</dbReference>
<accession>A0A1H2FI91</accession>
<dbReference type="InterPro" id="IPR012662">
    <property type="entry name" value="CHP02449"/>
</dbReference>
<evidence type="ECO:0000313" key="2">
    <source>
        <dbReference type="EMBL" id="SDU07086.1"/>
    </source>
</evidence>
<keyword evidence="2" id="KW-0131">Cell cycle</keyword>
<gene>
    <name evidence="2" type="ORF">SAMN05216580_1229</name>
</gene>
<organism evidence="2 3">
    <name type="scientific">Geopseudomonas guangdongensis</name>
    <dbReference type="NCBI Taxonomy" id="1245526"/>
    <lineage>
        <taxon>Bacteria</taxon>
        <taxon>Pseudomonadati</taxon>
        <taxon>Pseudomonadota</taxon>
        <taxon>Gammaproteobacteria</taxon>
        <taxon>Pseudomonadales</taxon>
        <taxon>Pseudomonadaceae</taxon>
        <taxon>Geopseudomonas</taxon>
    </lineage>
</organism>